<evidence type="ECO:0000313" key="4">
    <source>
        <dbReference type="Proteomes" id="UP000001476"/>
    </source>
</evidence>
<accession>C4Z4U6</accession>
<dbReference type="GeneID" id="41356644"/>
<dbReference type="RefSeq" id="WP_012740217.1">
    <property type="nucleotide sequence ID" value="NC_012778.1"/>
</dbReference>
<dbReference type="PANTHER" id="PTHR42759:SF5">
    <property type="entry name" value="METHANOL DEHYDROGENASE REGULATOR"/>
    <property type="match status" value="1"/>
</dbReference>
<evidence type="ECO:0000259" key="1">
    <source>
        <dbReference type="Pfam" id="PF07726"/>
    </source>
</evidence>
<dbReference type="PANTHER" id="PTHR42759">
    <property type="entry name" value="MOXR FAMILY PROTEIN"/>
    <property type="match status" value="1"/>
</dbReference>
<dbReference type="KEGG" id="eel:EUBELI_02002"/>
<gene>
    <name evidence="3" type="ordered locus">EUBELI_02002</name>
</gene>
<dbReference type="eggNOG" id="COG0714">
    <property type="taxonomic scope" value="Bacteria"/>
</dbReference>
<dbReference type="InterPro" id="IPR041628">
    <property type="entry name" value="ChlI/MoxR_AAA_lid"/>
</dbReference>
<name>C4Z4U6_LACE2</name>
<dbReference type="InterPro" id="IPR050764">
    <property type="entry name" value="CbbQ/NirQ/NorQ/GpvN"/>
</dbReference>
<dbReference type="PIRSF" id="PIRSF002849">
    <property type="entry name" value="AAA_ATPase_chaperone_MoxR_prd"/>
    <property type="match status" value="1"/>
</dbReference>
<dbReference type="Proteomes" id="UP000001476">
    <property type="component" value="Chromosome"/>
</dbReference>
<dbReference type="InterPro" id="IPR027417">
    <property type="entry name" value="P-loop_NTPase"/>
</dbReference>
<dbReference type="CDD" id="cd00009">
    <property type="entry name" value="AAA"/>
    <property type="match status" value="1"/>
</dbReference>
<feature type="domain" description="ATPase AAA-3" evidence="1">
    <location>
        <begin position="41"/>
        <end position="171"/>
    </location>
</feature>
<dbReference type="EMBL" id="CP001104">
    <property type="protein sequence ID" value="ACR72985.1"/>
    <property type="molecule type" value="Genomic_DNA"/>
</dbReference>
<evidence type="ECO:0000313" key="3">
    <source>
        <dbReference type="EMBL" id="ACR72985.1"/>
    </source>
</evidence>
<dbReference type="Gene3D" id="1.10.8.80">
    <property type="entry name" value="Magnesium chelatase subunit I, C-Terminal domain"/>
    <property type="match status" value="1"/>
</dbReference>
<dbReference type="GO" id="GO:0005524">
    <property type="term" value="F:ATP binding"/>
    <property type="evidence" value="ECO:0007669"/>
    <property type="project" value="InterPro"/>
</dbReference>
<reference evidence="3 4" key="1">
    <citation type="journal article" date="2009" name="Proc. Natl. Acad. Sci. U.S.A.">
        <title>Characterizing a model human gut microbiota composed of members of its two dominant bacterial phyla.</title>
        <authorList>
            <person name="Mahowald M.A."/>
            <person name="Rey F.E."/>
            <person name="Seedorf H."/>
            <person name="Turnbaugh P.J."/>
            <person name="Fulton R.S."/>
            <person name="Wollam A."/>
            <person name="Shah N."/>
            <person name="Wang C."/>
            <person name="Magrini V."/>
            <person name="Wilson R.K."/>
            <person name="Cantarel B.L."/>
            <person name="Coutinho P.M."/>
            <person name="Henrissat B."/>
            <person name="Crock L.W."/>
            <person name="Russell A."/>
            <person name="Verberkmoes N.C."/>
            <person name="Hettich R.L."/>
            <person name="Gordon J.I."/>
        </authorList>
    </citation>
    <scope>NUCLEOTIDE SEQUENCE [LARGE SCALE GENOMIC DNA]</scope>
    <source>
        <strain evidence="4">ATCC 27750 / DSM 3376 / VPI C15-48 / C15-B4</strain>
    </source>
</reference>
<dbReference type="GO" id="GO:0016887">
    <property type="term" value="F:ATP hydrolysis activity"/>
    <property type="evidence" value="ECO:0007669"/>
    <property type="project" value="InterPro"/>
</dbReference>
<dbReference type="HOGENOM" id="CLU_034716_2_0_9"/>
<organism evidence="3 4">
    <name type="scientific">Lachnospira eligens (strain ATCC 27750 / DSM 3376 / VPI C15-48 / C15-B4)</name>
    <name type="common">Eubacterium eligens</name>
    <dbReference type="NCBI Taxonomy" id="515620"/>
    <lineage>
        <taxon>Bacteria</taxon>
        <taxon>Bacillati</taxon>
        <taxon>Bacillota</taxon>
        <taxon>Clostridia</taxon>
        <taxon>Lachnospirales</taxon>
        <taxon>Lachnospiraceae</taxon>
        <taxon>Lachnospira</taxon>
    </lineage>
</organism>
<dbReference type="Gene3D" id="3.40.50.300">
    <property type="entry name" value="P-loop containing nucleotide triphosphate hydrolases"/>
    <property type="match status" value="1"/>
</dbReference>
<dbReference type="InterPro" id="IPR011703">
    <property type="entry name" value="ATPase_AAA-3"/>
</dbReference>
<keyword evidence="4" id="KW-1185">Reference proteome</keyword>
<dbReference type="STRING" id="515620.EUBELI_02002"/>
<evidence type="ECO:0000259" key="2">
    <source>
        <dbReference type="Pfam" id="PF17863"/>
    </source>
</evidence>
<proteinExistence type="predicted"/>
<dbReference type="SUPFAM" id="SSF52540">
    <property type="entry name" value="P-loop containing nucleoside triphosphate hydrolases"/>
    <property type="match status" value="1"/>
</dbReference>
<dbReference type="Pfam" id="PF17863">
    <property type="entry name" value="AAA_lid_2"/>
    <property type="match status" value="1"/>
</dbReference>
<dbReference type="Pfam" id="PF07726">
    <property type="entry name" value="AAA_3"/>
    <property type="match status" value="1"/>
</dbReference>
<protein>
    <submittedName>
        <fullName evidence="3">MoxR-like ATPase</fullName>
    </submittedName>
</protein>
<dbReference type="AlphaFoldDB" id="C4Z4U6"/>
<sequence length="319" mass="35477">MNDNNYYLKKSKAVLREVRKSVIGKDDVICKVYMAIIVGGHVLLDDIPGVGKTTMAHAFANALGLKCNRVQFTPDVMPSDITGFSMYNRQTGKFEFKQGAAMCNLLLADEINRTSPKTQSALLQIMEEYRVTVDGETYDLPEPFMVIATQNPIGSIGTQKLPESQMDRFMVKLSMGYPSVEDEITIMKSRSENDKRKILSECVLDNGDIQAIKEAVSDIYVDDSIYEYVANIVDKTRHRENIIQGVSPRGSISIISMAKAEAFLRGNEYVLPSDIKNIAVETLAHRLITNVAGAAGNEAAKKEITDILRMIPVPKMQEK</sequence>
<feature type="domain" description="ChlI/MoxR AAA lid" evidence="2">
    <location>
        <begin position="235"/>
        <end position="299"/>
    </location>
</feature>